<evidence type="ECO:0000313" key="2">
    <source>
        <dbReference type="EMBL" id="KAF5316776.1"/>
    </source>
</evidence>
<dbReference type="EMBL" id="JAACJJ010000042">
    <property type="protein sequence ID" value="KAF5316776.1"/>
    <property type="molecule type" value="Genomic_DNA"/>
</dbReference>
<evidence type="ECO:0000313" key="3">
    <source>
        <dbReference type="Proteomes" id="UP000567179"/>
    </source>
</evidence>
<keyword evidence="3" id="KW-1185">Reference proteome</keyword>
<dbReference type="Proteomes" id="UP000567179">
    <property type="component" value="Unassembled WGS sequence"/>
</dbReference>
<feature type="compositionally biased region" description="Low complexity" evidence="1">
    <location>
        <begin position="24"/>
        <end position="35"/>
    </location>
</feature>
<feature type="region of interest" description="Disordered" evidence="1">
    <location>
        <begin position="1"/>
        <end position="35"/>
    </location>
</feature>
<protein>
    <submittedName>
        <fullName evidence="2">Uncharacterized protein</fullName>
    </submittedName>
</protein>
<comment type="caution">
    <text evidence="2">The sequence shown here is derived from an EMBL/GenBank/DDBJ whole genome shotgun (WGS) entry which is preliminary data.</text>
</comment>
<organism evidence="2 3">
    <name type="scientific">Psilocybe cf. subviscida</name>
    <dbReference type="NCBI Taxonomy" id="2480587"/>
    <lineage>
        <taxon>Eukaryota</taxon>
        <taxon>Fungi</taxon>
        <taxon>Dikarya</taxon>
        <taxon>Basidiomycota</taxon>
        <taxon>Agaricomycotina</taxon>
        <taxon>Agaricomycetes</taxon>
        <taxon>Agaricomycetidae</taxon>
        <taxon>Agaricales</taxon>
        <taxon>Agaricineae</taxon>
        <taxon>Strophariaceae</taxon>
        <taxon>Psilocybe</taxon>
    </lineage>
</organism>
<proteinExistence type="predicted"/>
<name>A0A8H5B521_9AGAR</name>
<reference evidence="2 3" key="1">
    <citation type="journal article" date="2020" name="ISME J.">
        <title>Uncovering the hidden diversity of litter-decomposition mechanisms in mushroom-forming fungi.</title>
        <authorList>
            <person name="Floudas D."/>
            <person name="Bentzer J."/>
            <person name="Ahren D."/>
            <person name="Johansson T."/>
            <person name="Persson P."/>
            <person name="Tunlid A."/>
        </authorList>
    </citation>
    <scope>NUCLEOTIDE SEQUENCE [LARGE SCALE GENOMIC DNA]</scope>
    <source>
        <strain evidence="2 3">CBS 101986</strain>
    </source>
</reference>
<sequence length="154" mass="16945">MDALVVRGRGSSRKNSSCLGLRQPSPHISSPSSSSASERIFAAPGEISLTCIRDHNLAMRTVVHSSMPPTFSFEHLFSFLFLSLPGKIAKSKNISKNHKRLTTRGRRVAGDQMFVFSSSDNPSRTHHSFDVAADTLGLGYLDWMIGKKEPKNLT</sequence>
<accession>A0A8H5B521</accession>
<gene>
    <name evidence="2" type="ORF">D9619_006716</name>
</gene>
<dbReference type="AlphaFoldDB" id="A0A8H5B521"/>
<evidence type="ECO:0000256" key="1">
    <source>
        <dbReference type="SAM" id="MobiDB-lite"/>
    </source>
</evidence>